<dbReference type="GO" id="GO:0006006">
    <property type="term" value="P:glucose metabolic process"/>
    <property type="evidence" value="ECO:0007669"/>
    <property type="project" value="TreeGrafter"/>
</dbReference>
<comment type="similarity">
    <text evidence="1">Belongs to the short-chain dehydrogenases/reductases (SDR) family.</text>
</comment>
<sequence length="261" mass="28693">MENVYDFTGKRVLVTGGGRGIGLGIVKKFVQLNATVIVLDIDDTLLENLAINYPTVIRVKVDLRSWDDTKKAVESVLPINHLVNNVGFPNTPNFPNLSEDDVNFIFDLNFKSYLNVGQVVAKDMLKNKIENATIVNISSAADNMHLCNGGGTAIYSCSKAAVTTLTKVMAKELSPFGIRVNSIRPSATNTELQRGLPEEFHNLMMKPLLTRHLHNRLIETDEIADGVIFLSSQMSTMITGSSLTIDGGNYIPVIIYYGTLM</sequence>
<evidence type="ECO:0000313" key="5">
    <source>
        <dbReference type="EMBL" id="CAG7824448.1"/>
    </source>
</evidence>
<evidence type="ECO:0000313" key="6">
    <source>
        <dbReference type="Proteomes" id="UP000708208"/>
    </source>
</evidence>
<dbReference type="InterPro" id="IPR020904">
    <property type="entry name" value="Sc_DH/Rdtase_CS"/>
</dbReference>
<dbReference type="AlphaFoldDB" id="A0A8J2L3G4"/>
<proteinExistence type="inferred from homology"/>
<keyword evidence="4" id="KW-0560">Oxidoreductase</keyword>
<evidence type="ECO:0000256" key="3">
    <source>
        <dbReference type="ARBA" id="ARBA00022857"/>
    </source>
</evidence>
<dbReference type="EMBL" id="CAJVCH010532877">
    <property type="protein sequence ID" value="CAG7824448.1"/>
    <property type="molecule type" value="Genomic_DNA"/>
</dbReference>
<gene>
    <name evidence="5" type="ORF">AFUS01_LOCUS34603</name>
</gene>
<dbReference type="Pfam" id="PF00106">
    <property type="entry name" value="adh_short"/>
    <property type="match status" value="1"/>
</dbReference>
<name>A0A8J2L3G4_9HEXA</name>
<accession>A0A8J2L3G4</accession>
<dbReference type="PROSITE" id="PS00061">
    <property type="entry name" value="ADH_SHORT"/>
    <property type="match status" value="1"/>
</dbReference>
<evidence type="ECO:0008006" key="7">
    <source>
        <dbReference type="Google" id="ProtNLM"/>
    </source>
</evidence>
<evidence type="ECO:0000256" key="2">
    <source>
        <dbReference type="ARBA" id="ARBA00011881"/>
    </source>
</evidence>
<dbReference type="PANTHER" id="PTHR44252">
    <property type="entry name" value="D-ERYTHRULOSE REDUCTASE"/>
    <property type="match status" value="1"/>
</dbReference>
<dbReference type="GO" id="GO:0005997">
    <property type="term" value="P:xylulose metabolic process"/>
    <property type="evidence" value="ECO:0007669"/>
    <property type="project" value="TreeGrafter"/>
</dbReference>
<dbReference type="GO" id="GO:0050038">
    <property type="term" value="F:L-xylulose reductase (NADPH) activity"/>
    <property type="evidence" value="ECO:0007669"/>
    <property type="project" value="TreeGrafter"/>
</dbReference>
<dbReference type="PANTHER" id="PTHR44252:SF3">
    <property type="entry name" value="D-ERYTHRULOSE REDUCTASE-RELATED"/>
    <property type="match status" value="1"/>
</dbReference>
<protein>
    <recommendedName>
        <fullName evidence="7">L-xylulose reductase</fullName>
    </recommendedName>
</protein>
<comment type="caution">
    <text evidence="5">The sequence shown here is derived from an EMBL/GenBank/DDBJ whole genome shotgun (WGS) entry which is preliminary data.</text>
</comment>
<dbReference type="OrthoDB" id="1888931at2759"/>
<reference evidence="5" key="1">
    <citation type="submission" date="2021-06" db="EMBL/GenBank/DDBJ databases">
        <authorList>
            <person name="Hodson N. C."/>
            <person name="Mongue J. A."/>
            <person name="Jaron S. K."/>
        </authorList>
    </citation>
    <scope>NUCLEOTIDE SEQUENCE</scope>
</reference>
<dbReference type="GO" id="GO:0004090">
    <property type="term" value="F:carbonyl reductase (NADPH) activity"/>
    <property type="evidence" value="ECO:0007669"/>
    <property type="project" value="TreeGrafter"/>
</dbReference>
<dbReference type="InterPro" id="IPR051737">
    <property type="entry name" value="L-xylulose/Carbonyl_redctase"/>
</dbReference>
<keyword evidence="3" id="KW-0521">NADP</keyword>
<comment type="subunit">
    <text evidence="2">Homotetramer.</text>
</comment>
<keyword evidence="6" id="KW-1185">Reference proteome</keyword>
<dbReference type="InterPro" id="IPR002347">
    <property type="entry name" value="SDR_fam"/>
</dbReference>
<dbReference type="Proteomes" id="UP000708208">
    <property type="component" value="Unassembled WGS sequence"/>
</dbReference>
<evidence type="ECO:0000256" key="4">
    <source>
        <dbReference type="ARBA" id="ARBA00023002"/>
    </source>
</evidence>
<organism evidence="5 6">
    <name type="scientific">Allacma fusca</name>
    <dbReference type="NCBI Taxonomy" id="39272"/>
    <lineage>
        <taxon>Eukaryota</taxon>
        <taxon>Metazoa</taxon>
        <taxon>Ecdysozoa</taxon>
        <taxon>Arthropoda</taxon>
        <taxon>Hexapoda</taxon>
        <taxon>Collembola</taxon>
        <taxon>Symphypleona</taxon>
        <taxon>Sminthuridae</taxon>
        <taxon>Allacma</taxon>
    </lineage>
</organism>
<evidence type="ECO:0000256" key="1">
    <source>
        <dbReference type="ARBA" id="ARBA00006484"/>
    </source>
</evidence>